<sequence>MSEAENLQFIKGIYDALITKGDPGPFFEALADDAVLRITIPSDTPLGREFKGKEDLQRYFVELDRVFALEKITIDEYIARGDKVTLLGFESGTVKLNGKTLVSEWAGVFTVADGKISSVLFIEDTSELTAAYRGH</sequence>
<dbReference type="KEGG" id="ccro:CMC5_071020"/>
<dbReference type="EMBL" id="CP012159">
    <property type="protein sequence ID" value="AKT42874.1"/>
    <property type="molecule type" value="Genomic_DNA"/>
</dbReference>
<reference evidence="2 3" key="1">
    <citation type="submission" date="2015-07" db="EMBL/GenBank/DDBJ databases">
        <title>Genome analysis of myxobacterium Chondromyces crocatus Cm c5 reveals a high potential for natural compound synthesis and the genetic basis for the loss of fruiting body formation.</title>
        <authorList>
            <person name="Zaburannyi N."/>
            <person name="Bunk B."/>
            <person name="Maier J."/>
            <person name="Overmann J."/>
            <person name="Mueller R."/>
        </authorList>
    </citation>
    <scope>NUCLEOTIDE SEQUENCE [LARGE SCALE GENOMIC DNA]</scope>
    <source>
        <strain evidence="2 3">Cm c5</strain>
    </source>
</reference>
<proteinExistence type="predicted"/>
<dbReference type="Pfam" id="PF12680">
    <property type="entry name" value="SnoaL_2"/>
    <property type="match status" value="1"/>
</dbReference>
<dbReference type="PANTHER" id="PTHR41252:SF1">
    <property type="entry name" value="BLR2505 PROTEIN"/>
    <property type="match status" value="1"/>
</dbReference>
<evidence type="ECO:0000313" key="3">
    <source>
        <dbReference type="Proteomes" id="UP000067626"/>
    </source>
</evidence>
<dbReference type="InterPro" id="IPR037401">
    <property type="entry name" value="SnoaL-like"/>
</dbReference>
<dbReference type="InterPro" id="IPR032710">
    <property type="entry name" value="NTF2-like_dom_sf"/>
</dbReference>
<accession>A0A0K1EPY0</accession>
<name>A0A0K1EPY0_CHOCO</name>
<evidence type="ECO:0000313" key="2">
    <source>
        <dbReference type="EMBL" id="AKT42874.1"/>
    </source>
</evidence>
<feature type="domain" description="SnoaL-like" evidence="1">
    <location>
        <begin position="14"/>
        <end position="118"/>
    </location>
</feature>
<evidence type="ECO:0000259" key="1">
    <source>
        <dbReference type="Pfam" id="PF12680"/>
    </source>
</evidence>
<dbReference type="Proteomes" id="UP000067626">
    <property type="component" value="Chromosome"/>
</dbReference>
<dbReference type="PANTHER" id="PTHR41252">
    <property type="entry name" value="BLR2505 PROTEIN"/>
    <property type="match status" value="1"/>
</dbReference>
<protein>
    <recommendedName>
        <fullName evidence="1">SnoaL-like domain-containing protein</fullName>
    </recommendedName>
</protein>
<gene>
    <name evidence="2" type="ORF">CMC5_071020</name>
</gene>
<dbReference type="RefSeq" id="WP_050434432.1">
    <property type="nucleotide sequence ID" value="NZ_CP012159.1"/>
</dbReference>
<dbReference type="AlphaFoldDB" id="A0A0K1EPY0"/>
<dbReference type="SUPFAM" id="SSF54427">
    <property type="entry name" value="NTF2-like"/>
    <property type="match status" value="1"/>
</dbReference>
<organism evidence="2 3">
    <name type="scientific">Chondromyces crocatus</name>
    <dbReference type="NCBI Taxonomy" id="52"/>
    <lineage>
        <taxon>Bacteria</taxon>
        <taxon>Pseudomonadati</taxon>
        <taxon>Myxococcota</taxon>
        <taxon>Polyangia</taxon>
        <taxon>Polyangiales</taxon>
        <taxon>Polyangiaceae</taxon>
        <taxon>Chondromyces</taxon>
    </lineage>
</organism>
<dbReference type="OrthoDB" id="5522454at2"/>
<dbReference type="Gene3D" id="3.10.450.50">
    <property type="match status" value="1"/>
</dbReference>
<keyword evidence="3" id="KW-1185">Reference proteome</keyword>